<dbReference type="PANTHER" id="PTHR45566:SF1">
    <property type="entry name" value="HTH-TYPE TRANSCRIPTIONAL REGULATOR YHJB-RELATED"/>
    <property type="match status" value="1"/>
</dbReference>
<dbReference type="GO" id="GO:0000160">
    <property type="term" value="P:phosphorelay signal transduction system"/>
    <property type="evidence" value="ECO:0007669"/>
    <property type="project" value="InterPro"/>
</dbReference>
<dbReference type="CDD" id="cd06170">
    <property type="entry name" value="LuxR_C_like"/>
    <property type="match status" value="1"/>
</dbReference>
<dbReference type="InterPro" id="IPR011006">
    <property type="entry name" value="CheY-like_superfamily"/>
</dbReference>
<dbReference type="EMBL" id="FOCF01000002">
    <property type="protein sequence ID" value="SEM76860.1"/>
    <property type="molecule type" value="Genomic_DNA"/>
</dbReference>
<feature type="domain" description="HTH luxR-type" evidence="3">
    <location>
        <begin position="142"/>
        <end position="207"/>
    </location>
</feature>
<dbReference type="SUPFAM" id="SSF46894">
    <property type="entry name" value="C-terminal effector domain of the bipartite response regulators"/>
    <property type="match status" value="1"/>
</dbReference>
<evidence type="ECO:0000259" key="3">
    <source>
        <dbReference type="PROSITE" id="PS50043"/>
    </source>
</evidence>
<evidence type="ECO:0000313" key="5">
    <source>
        <dbReference type="EMBL" id="SEM76860.1"/>
    </source>
</evidence>
<evidence type="ECO:0000256" key="2">
    <source>
        <dbReference type="PROSITE-ProRule" id="PRU00169"/>
    </source>
</evidence>
<dbReference type="Pfam" id="PF00196">
    <property type="entry name" value="GerE"/>
    <property type="match status" value="1"/>
</dbReference>
<gene>
    <name evidence="5" type="ORF">SAMN05192583_1164</name>
</gene>
<feature type="modified residue" description="4-aspartylphosphate" evidence="2">
    <location>
        <position position="58"/>
    </location>
</feature>
<dbReference type="Pfam" id="PF00072">
    <property type="entry name" value="Response_reg"/>
    <property type="match status" value="1"/>
</dbReference>
<dbReference type="OrthoDB" id="9814495at2"/>
<sequence>MNGPGRVLIADDHPVTREGLCLAIRAVAAAAVIDQAATIAEAQALIRRHGRYRLVVLDDMLPDAGGFAGFMRIQHEIGTTPIALISDRYRAEQAEAARALGAAGYLDKTQSFDTLTMHLSRIANGGTVFPQEGERPHRAASLRALLDSLSSAQFRTLLASADGRSNKQVAGELGVTEATVKAHLGATFRKLGVQNRVQALLLLQPLLSRGQADAAPTPLGEDPRTGLA</sequence>
<proteinExistence type="predicted"/>
<dbReference type="PROSITE" id="PS50043">
    <property type="entry name" value="HTH_LUXR_2"/>
    <property type="match status" value="1"/>
</dbReference>
<dbReference type="STRING" id="1166340.SAMN05192583_1164"/>
<keyword evidence="1" id="KW-0238">DNA-binding</keyword>
<evidence type="ECO:0000256" key="1">
    <source>
        <dbReference type="ARBA" id="ARBA00023125"/>
    </source>
</evidence>
<dbReference type="Proteomes" id="UP000199206">
    <property type="component" value="Unassembled WGS sequence"/>
</dbReference>
<keyword evidence="2" id="KW-0597">Phosphoprotein</keyword>
<dbReference type="RefSeq" id="WP_093664499.1">
    <property type="nucleotide sequence ID" value="NZ_FOCF01000002.1"/>
</dbReference>
<name>A0A1H8B1S0_9SPHN</name>
<keyword evidence="6" id="KW-1185">Reference proteome</keyword>
<organism evidence="5 6">
    <name type="scientific">Sphingomonas gellani</name>
    <dbReference type="NCBI Taxonomy" id="1166340"/>
    <lineage>
        <taxon>Bacteria</taxon>
        <taxon>Pseudomonadati</taxon>
        <taxon>Pseudomonadota</taxon>
        <taxon>Alphaproteobacteria</taxon>
        <taxon>Sphingomonadales</taxon>
        <taxon>Sphingomonadaceae</taxon>
        <taxon>Sphingomonas</taxon>
    </lineage>
</organism>
<dbReference type="PROSITE" id="PS50110">
    <property type="entry name" value="RESPONSE_REGULATORY"/>
    <property type="match status" value="1"/>
</dbReference>
<dbReference type="Gene3D" id="3.40.50.2300">
    <property type="match status" value="1"/>
</dbReference>
<reference evidence="6" key="1">
    <citation type="submission" date="2016-10" db="EMBL/GenBank/DDBJ databases">
        <authorList>
            <person name="Varghese N."/>
            <person name="Submissions S."/>
        </authorList>
    </citation>
    <scope>NUCLEOTIDE SEQUENCE [LARGE SCALE GENOMIC DNA]</scope>
    <source>
        <strain evidence="6">S6-262</strain>
    </source>
</reference>
<protein>
    <submittedName>
        <fullName evidence="5">Two component transcriptional regulator, LuxR family</fullName>
    </submittedName>
</protein>
<dbReference type="SMART" id="SM00421">
    <property type="entry name" value="HTH_LUXR"/>
    <property type="match status" value="1"/>
</dbReference>
<feature type="domain" description="Response regulatory" evidence="4">
    <location>
        <begin position="6"/>
        <end position="123"/>
    </location>
</feature>
<dbReference type="GO" id="GO:0006355">
    <property type="term" value="P:regulation of DNA-templated transcription"/>
    <property type="evidence" value="ECO:0007669"/>
    <property type="project" value="InterPro"/>
</dbReference>
<dbReference type="PROSITE" id="PS00622">
    <property type="entry name" value="HTH_LUXR_1"/>
    <property type="match status" value="1"/>
</dbReference>
<dbReference type="AlphaFoldDB" id="A0A1H8B1S0"/>
<evidence type="ECO:0000259" key="4">
    <source>
        <dbReference type="PROSITE" id="PS50110"/>
    </source>
</evidence>
<dbReference type="InterPro" id="IPR051015">
    <property type="entry name" value="EvgA-like"/>
</dbReference>
<dbReference type="InterPro" id="IPR001789">
    <property type="entry name" value="Sig_transdc_resp-reg_receiver"/>
</dbReference>
<dbReference type="GO" id="GO:0003677">
    <property type="term" value="F:DNA binding"/>
    <property type="evidence" value="ECO:0007669"/>
    <property type="project" value="UniProtKB-KW"/>
</dbReference>
<dbReference type="InterPro" id="IPR016032">
    <property type="entry name" value="Sig_transdc_resp-reg_C-effctor"/>
</dbReference>
<dbReference type="SUPFAM" id="SSF52172">
    <property type="entry name" value="CheY-like"/>
    <property type="match status" value="1"/>
</dbReference>
<dbReference type="SMART" id="SM00448">
    <property type="entry name" value="REC"/>
    <property type="match status" value="1"/>
</dbReference>
<dbReference type="PRINTS" id="PR00038">
    <property type="entry name" value="HTHLUXR"/>
</dbReference>
<dbReference type="InterPro" id="IPR000792">
    <property type="entry name" value="Tscrpt_reg_LuxR_C"/>
</dbReference>
<accession>A0A1H8B1S0</accession>
<evidence type="ECO:0000313" key="6">
    <source>
        <dbReference type="Proteomes" id="UP000199206"/>
    </source>
</evidence>
<dbReference type="PANTHER" id="PTHR45566">
    <property type="entry name" value="HTH-TYPE TRANSCRIPTIONAL REGULATOR YHJB-RELATED"/>
    <property type="match status" value="1"/>
</dbReference>